<dbReference type="EMBL" id="GBRH01244762">
    <property type="protein sequence ID" value="JAD53133.1"/>
    <property type="molecule type" value="Transcribed_RNA"/>
</dbReference>
<reference evidence="1" key="2">
    <citation type="journal article" date="2015" name="Data Brief">
        <title>Shoot transcriptome of the giant reed, Arundo donax.</title>
        <authorList>
            <person name="Barrero R.A."/>
            <person name="Guerrero F.D."/>
            <person name="Moolhuijzen P."/>
            <person name="Goolsby J.A."/>
            <person name="Tidwell J."/>
            <person name="Bellgard S.E."/>
            <person name="Bellgard M.I."/>
        </authorList>
    </citation>
    <scope>NUCLEOTIDE SEQUENCE</scope>
    <source>
        <tissue evidence="1">Shoot tissue taken approximately 20 cm above the soil surface</tissue>
    </source>
</reference>
<organism evidence="1">
    <name type="scientific">Arundo donax</name>
    <name type="common">Giant reed</name>
    <name type="synonym">Donax arundinaceus</name>
    <dbReference type="NCBI Taxonomy" id="35708"/>
    <lineage>
        <taxon>Eukaryota</taxon>
        <taxon>Viridiplantae</taxon>
        <taxon>Streptophyta</taxon>
        <taxon>Embryophyta</taxon>
        <taxon>Tracheophyta</taxon>
        <taxon>Spermatophyta</taxon>
        <taxon>Magnoliopsida</taxon>
        <taxon>Liliopsida</taxon>
        <taxon>Poales</taxon>
        <taxon>Poaceae</taxon>
        <taxon>PACMAD clade</taxon>
        <taxon>Arundinoideae</taxon>
        <taxon>Arundineae</taxon>
        <taxon>Arundo</taxon>
    </lineage>
</organism>
<sequence>MREILSHLDVVLISSQSKLYYELSTAPSKQQLGL</sequence>
<proteinExistence type="predicted"/>
<reference evidence="1" key="1">
    <citation type="submission" date="2014-09" db="EMBL/GenBank/DDBJ databases">
        <authorList>
            <person name="Magalhaes I.L.F."/>
            <person name="Oliveira U."/>
            <person name="Santos F.R."/>
            <person name="Vidigal T.H.D.A."/>
            <person name="Brescovit A.D."/>
            <person name="Santos A.J."/>
        </authorList>
    </citation>
    <scope>NUCLEOTIDE SEQUENCE</scope>
    <source>
        <tissue evidence="1">Shoot tissue taken approximately 20 cm above the soil surface</tissue>
    </source>
</reference>
<dbReference type="AlphaFoldDB" id="A0A0A9ATG9"/>
<evidence type="ECO:0000313" key="1">
    <source>
        <dbReference type="EMBL" id="JAD53133.1"/>
    </source>
</evidence>
<accession>A0A0A9ATG9</accession>
<protein>
    <submittedName>
        <fullName evidence="1">Uncharacterized protein</fullName>
    </submittedName>
</protein>
<name>A0A0A9ATG9_ARUDO</name>